<comment type="subcellular location">
    <subcellularLocation>
        <location evidence="3">Cytoplasm</location>
    </subcellularLocation>
</comment>
<dbReference type="EMBL" id="SDWY01000001">
    <property type="protein sequence ID" value="MDN6899643.1"/>
    <property type="molecule type" value="Genomic_DNA"/>
</dbReference>
<reference evidence="4" key="1">
    <citation type="submission" date="2019-01" db="EMBL/GenBank/DDBJ databases">
        <title>Oenococcus sicerae UCMA17102.</title>
        <authorList>
            <person name="Cousin F.J."/>
            <person name="Le Guellec R."/>
            <person name="Cretenet M."/>
        </authorList>
    </citation>
    <scope>NUCLEOTIDE SEQUENCE</scope>
    <source>
        <strain evidence="4">UCMA17102</strain>
    </source>
</reference>
<comment type="caution">
    <text evidence="3">Lacks conserved residue(s) required for the propagation of feature annotation.</text>
</comment>
<dbReference type="SUPFAM" id="SSF52374">
    <property type="entry name" value="Nucleotidylyl transferase"/>
    <property type="match status" value="1"/>
</dbReference>
<dbReference type="Gene3D" id="3.40.50.620">
    <property type="entry name" value="HUPs"/>
    <property type="match status" value="1"/>
</dbReference>
<dbReference type="PANTHER" id="PTHR37825">
    <property type="entry name" value="TRNA(MET) CYTIDINE ACETATE LIGASE"/>
    <property type="match status" value="1"/>
</dbReference>
<dbReference type="InterPro" id="IPR014729">
    <property type="entry name" value="Rossmann-like_a/b/a_fold"/>
</dbReference>
<dbReference type="GO" id="GO:0005524">
    <property type="term" value="F:ATP binding"/>
    <property type="evidence" value="ECO:0007669"/>
    <property type="project" value="UniProtKB-KW"/>
</dbReference>
<gene>
    <name evidence="3" type="primary">tmcAL</name>
    <name evidence="4" type="ORF">EVC35_01290</name>
</gene>
<sequence>MKAVGLITEYNPLHNGHLYHLKQAEKSTEADIAIVIMSGNWVQRGIPAIADKWQRAQAAIDAGADLVFELPFYYAAQAGDIFADGAVRLLADLQAASIVCGSEHADTDFIDLAKQAPATDGDMTFDVKNQTYASNFAAALQAKTGFQLENANDILAFSYAKAILKQKLQGRLQLLTIPRVAAGYHDDVLNNGRIASATAIRKALADEQDISAFTPMKNLKYTDYEEKLFELLKYRLSTDGLGQIRSVYQVNEGMEFLIKQAIEKNPLNFAEFIAMIKSKRYTFARLHRVLVYILLNIKVDQMNLAMQNPYHRLLAFTQAGRAYLHEKKKQFQLPIISHVDQKIANKSLNIDYKAGLVYDQIMGIKDAQDIKRTPIQA</sequence>
<evidence type="ECO:0000313" key="4">
    <source>
        <dbReference type="EMBL" id="MDN6899643.1"/>
    </source>
</evidence>
<protein>
    <recommendedName>
        <fullName evidence="3">tRNA(Met) cytidine acetate ligase</fullName>
        <ecNumber evidence="3">6.3.4.-</ecNumber>
    </recommendedName>
</protein>
<dbReference type="RefSeq" id="WP_301710905.1">
    <property type="nucleotide sequence ID" value="NZ_SDWY01000001.1"/>
</dbReference>
<comment type="function">
    <text evidence="3">Catalyzes the formation of N(4)-acetylcytidine (ac(4)C) at the wobble position of elongator tRNA(Met), using acetate and ATP as substrates. First activates an acetate ion to form acetyladenylate (Ac-AMP) and then transfers the acetyl group to tRNA to form ac(4)C34.</text>
</comment>
<feature type="binding site" evidence="3">
    <location>
        <begin position="7"/>
        <end position="20"/>
    </location>
    <ligand>
        <name>ATP</name>
        <dbReference type="ChEBI" id="CHEBI:30616"/>
    </ligand>
</feature>
<comment type="catalytic activity">
    <reaction evidence="3">
        <text>cytidine(34) in elongator tRNA(Met) + acetate + ATP = N(4)-acetylcytidine(34) in elongator tRNA(Met) + AMP + diphosphate</text>
        <dbReference type="Rhea" id="RHEA:58144"/>
        <dbReference type="Rhea" id="RHEA-COMP:10693"/>
        <dbReference type="Rhea" id="RHEA-COMP:10694"/>
        <dbReference type="ChEBI" id="CHEBI:30089"/>
        <dbReference type="ChEBI" id="CHEBI:30616"/>
        <dbReference type="ChEBI" id="CHEBI:33019"/>
        <dbReference type="ChEBI" id="CHEBI:74900"/>
        <dbReference type="ChEBI" id="CHEBI:82748"/>
        <dbReference type="ChEBI" id="CHEBI:456215"/>
    </reaction>
</comment>
<dbReference type="GO" id="GO:0006400">
    <property type="term" value="P:tRNA modification"/>
    <property type="evidence" value="ECO:0007669"/>
    <property type="project" value="UniProtKB-UniRule"/>
</dbReference>
<name>A0AAJ1R7V7_9LACO</name>
<dbReference type="GO" id="GO:0005737">
    <property type="term" value="C:cytoplasm"/>
    <property type="evidence" value="ECO:0007669"/>
    <property type="project" value="UniProtKB-SubCell"/>
</dbReference>
<comment type="similarity">
    <text evidence="3">Belongs to the TmcAL family.</text>
</comment>
<evidence type="ECO:0000256" key="1">
    <source>
        <dbReference type="ARBA" id="ARBA00022598"/>
    </source>
</evidence>
<feature type="binding site" evidence="3">
    <location>
        <position position="179"/>
    </location>
    <ligand>
        <name>ATP</name>
        <dbReference type="ChEBI" id="CHEBI:30616"/>
    </ligand>
</feature>
<keyword evidence="3" id="KW-0547">Nucleotide-binding</keyword>
<keyword evidence="2 3" id="KW-0819">tRNA processing</keyword>
<keyword evidence="3" id="KW-0820">tRNA-binding</keyword>
<dbReference type="HAMAP" id="MF_01539">
    <property type="entry name" value="TmcAL"/>
    <property type="match status" value="1"/>
</dbReference>
<feature type="binding site" evidence="3">
    <location>
        <position position="152"/>
    </location>
    <ligand>
        <name>ATP</name>
        <dbReference type="ChEBI" id="CHEBI:30616"/>
    </ligand>
</feature>
<comment type="caution">
    <text evidence="4">The sequence shown here is derived from an EMBL/GenBank/DDBJ whole genome shotgun (WGS) entry which is preliminary data.</text>
</comment>
<dbReference type="EC" id="6.3.4.-" evidence="3"/>
<evidence type="ECO:0000256" key="3">
    <source>
        <dbReference type="HAMAP-Rule" id="MF_01539"/>
    </source>
</evidence>
<dbReference type="PANTHER" id="PTHR37825:SF1">
    <property type="entry name" value="TRNA(MET) CYTIDINE ACETATE LIGASE"/>
    <property type="match status" value="1"/>
</dbReference>
<dbReference type="NCBIfam" id="NF010191">
    <property type="entry name" value="PRK13670.1"/>
    <property type="match status" value="1"/>
</dbReference>
<dbReference type="GO" id="GO:0016879">
    <property type="term" value="F:ligase activity, forming carbon-nitrogen bonds"/>
    <property type="evidence" value="ECO:0007669"/>
    <property type="project" value="UniProtKB-UniRule"/>
</dbReference>
<dbReference type="InterPro" id="IPR008513">
    <property type="entry name" value="tRNA(Met)_cyd_acetate_ligase"/>
</dbReference>
<keyword evidence="3" id="KW-0963">Cytoplasm</keyword>
<dbReference type="GO" id="GO:0000049">
    <property type="term" value="F:tRNA binding"/>
    <property type="evidence" value="ECO:0007669"/>
    <property type="project" value="UniProtKB-KW"/>
</dbReference>
<keyword evidence="3" id="KW-0694">RNA-binding</keyword>
<dbReference type="Proteomes" id="UP001167919">
    <property type="component" value="Unassembled WGS sequence"/>
</dbReference>
<dbReference type="AlphaFoldDB" id="A0AAJ1R7V7"/>
<accession>A0AAJ1R7V7</accession>
<proteinExistence type="inferred from homology"/>
<keyword evidence="1 3" id="KW-0436">Ligase</keyword>
<feature type="binding site" evidence="3">
    <location>
        <position position="101"/>
    </location>
    <ligand>
        <name>ATP</name>
        <dbReference type="ChEBI" id="CHEBI:30616"/>
    </ligand>
</feature>
<organism evidence="4 5">
    <name type="scientific">Oenococcus sicerae</name>
    <dbReference type="NCBI Taxonomy" id="2203724"/>
    <lineage>
        <taxon>Bacteria</taxon>
        <taxon>Bacillati</taxon>
        <taxon>Bacillota</taxon>
        <taxon>Bacilli</taxon>
        <taxon>Lactobacillales</taxon>
        <taxon>Lactobacillaceae</taxon>
        <taxon>Oenococcus</taxon>
    </lineage>
</organism>
<evidence type="ECO:0000256" key="2">
    <source>
        <dbReference type="ARBA" id="ARBA00022694"/>
    </source>
</evidence>
<evidence type="ECO:0000313" key="5">
    <source>
        <dbReference type="Proteomes" id="UP001167919"/>
    </source>
</evidence>
<keyword evidence="3" id="KW-0067">ATP-binding</keyword>
<dbReference type="Pfam" id="PF05636">
    <property type="entry name" value="HIGH_NTase1"/>
    <property type="match status" value="1"/>
</dbReference>